<dbReference type="EMBL" id="JAINUF010000013">
    <property type="protein sequence ID" value="KAJ8343224.1"/>
    <property type="molecule type" value="Genomic_DNA"/>
</dbReference>
<evidence type="ECO:0000313" key="2">
    <source>
        <dbReference type="Proteomes" id="UP001152622"/>
    </source>
</evidence>
<reference evidence="1" key="1">
    <citation type="journal article" date="2023" name="Science">
        <title>Genome structures resolve the early diversification of teleost fishes.</title>
        <authorList>
            <person name="Parey E."/>
            <person name="Louis A."/>
            <person name="Montfort J."/>
            <person name="Bouchez O."/>
            <person name="Roques C."/>
            <person name="Iampietro C."/>
            <person name="Lluch J."/>
            <person name="Castinel A."/>
            <person name="Donnadieu C."/>
            <person name="Desvignes T."/>
            <person name="Floi Bucao C."/>
            <person name="Jouanno E."/>
            <person name="Wen M."/>
            <person name="Mejri S."/>
            <person name="Dirks R."/>
            <person name="Jansen H."/>
            <person name="Henkel C."/>
            <person name="Chen W.J."/>
            <person name="Zahm M."/>
            <person name="Cabau C."/>
            <person name="Klopp C."/>
            <person name="Thompson A.W."/>
            <person name="Robinson-Rechavi M."/>
            <person name="Braasch I."/>
            <person name="Lecointre G."/>
            <person name="Bobe J."/>
            <person name="Postlethwait J.H."/>
            <person name="Berthelot C."/>
            <person name="Roest Crollius H."/>
            <person name="Guiguen Y."/>
        </authorList>
    </citation>
    <scope>NUCLEOTIDE SEQUENCE</scope>
    <source>
        <strain evidence="1">WJC10195</strain>
    </source>
</reference>
<sequence length="77" mass="9108">VLAVSGRSRCWQRPVCTVRVRLAYICRQSTCLCCMPKPQVLLHSDHSPMSQLQTQERQPLKSRRLLRDTYWHKGRWA</sequence>
<name>A0A9Q1IIL5_SYNKA</name>
<evidence type="ECO:0000313" key="1">
    <source>
        <dbReference type="EMBL" id="KAJ8343224.1"/>
    </source>
</evidence>
<organism evidence="1 2">
    <name type="scientific">Synaphobranchus kaupii</name>
    <name type="common">Kaup's arrowtooth eel</name>
    <dbReference type="NCBI Taxonomy" id="118154"/>
    <lineage>
        <taxon>Eukaryota</taxon>
        <taxon>Metazoa</taxon>
        <taxon>Chordata</taxon>
        <taxon>Craniata</taxon>
        <taxon>Vertebrata</taxon>
        <taxon>Euteleostomi</taxon>
        <taxon>Actinopterygii</taxon>
        <taxon>Neopterygii</taxon>
        <taxon>Teleostei</taxon>
        <taxon>Anguilliformes</taxon>
        <taxon>Synaphobranchidae</taxon>
        <taxon>Synaphobranchus</taxon>
    </lineage>
</organism>
<comment type="caution">
    <text evidence="1">The sequence shown here is derived from an EMBL/GenBank/DDBJ whole genome shotgun (WGS) entry which is preliminary data.</text>
</comment>
<feature type="non-terminal residue" evidence="1">
    <location>
        <position position="1"/>
    </location>
</feature>
<protein>
    <submittedName>
        <fullName evidence="1">Uncharacterized protein</fullName>
    </submittedName>
</protein>
<dbReference type="Proteomes" id="UP001152622">
    <property type="component" value="Chromosome 13"/>
</dbReference>
<proteinExistence type="predicted"/>
<keyword evidence="2" id="KW-1185">Reference proteome</keyword>
<accession>A0A9Q1IIL5</accession>
<dbReference type="AlphaFoldDB" id="A0A9Q1IIL5"/>
<gene>
    <name evidence="1" type="ORF">SKAU_G00305530</name>
</gene>